<name>F0WND1_9STRA</name>
<dbReference type="EMBL" id="FR824214">
    <property type="protein sequence ID" value="CCA22822.1"/>
    <property type="molecule type" value="Genomic_DNA"/>
</dbReference>
<dbReference type="HOGENOM" id="CLU_2351026_0_0_1"/>
<reference evidence="1" key="2">
    <citation type="submission" date="2011-02" db="EMBL/GenBank/DDBJ databases">
        <authorList>
            <person name="MacLean D."/>
        </authorList>
    </citation>
    <scope>NUCLEOTIDE SEQUENCE</scope>
</reference>
<gene>
    <name evidence="1" type="primary">AlNc14C169G7961</name>
    <name evidence="1" type="ORF">ALNC14_089650</name>
</gene>
<organism evidence="1">
    <name type="scientific">Albugo laibachii Nc14</name>
    <dbReference type="NCBI Taxonomy" id="890382"/>
    <lineage>
        <taxon>Eukaryota</taxon>
        <taxon>Sar</taxon>
        <taxon>Stramenopiles</taxon>
        <taxon>Oomycota</taxon>
        <taxon>Peronosporomycetes</taxon>
        <taxon>Albuginales</taxon>
        <taxon>Albuginaceae</taxon>
        <taxon>Albugo</taxon>
    </lineage>
</organism>
<accession>F0WND1</accession>
<dbReference type="AlphaFoldDB" id="F0WND1"/>
<sequence>MASAAEAMRSLQMVAHGDGVSRFNTLVQDVLTVLDQENMEGFDEQEPQAYIAFLIAALRPSVLKVTIQAEPKTTSKRPVQGKFTGVRGLDQAPSVIV</sequence>
<proteinExistence type="predicted"/>
<evidence type="ECO:0000313" key="1">
    <source>
        <dbReference type="EMBL" id="CCA22822.1"/>
    </source>
</evidence>
<protein>
    <submittedName>
        <fullName evidence="1">AlNc14C169G7961 protein</fullName>
    </submittedName>
</protein>
<reference evidence="1" key="1">
    <citation type="journal article" date="2011" name="PLoS Biol.">
        <title>Gene gain and loss during evolution of obligate parasitism in the white rust pathogen of Arabidopsis thaliana.</title>
        <authorList>
            <person name="Kemen E."/>
            <person name="Gardiner A."/>
            <person name="Schultz-Larsen T."/>
            <person name="Kemen A.C."/>
            <person name="Balmuth A.L."/>
            <person name="Robert-Seilaniantz A."/>
            <person name="Bailey K."/>
            <person name="Holub E."/>
            <person name="Studholme D.J."/>
            <person name="Maclean D."/>
            <person name="Jones J.D."/>
        </authorList>
    </citation>
    <scope>NUCLEOTIDE SEQUENCE</scope>
</reference>